<comment type="caution">
    <text evidence="3">The sequence shown here is derived from an EMBL/GenBank/DDBJ whole genome shotgun (WGS) entry which is preliminary data.</text>
</comment>
<dbReference type="PANTHER" id="PTHR38342">
    <property type="entry name" value="SLR5037 PROTEIN"/>
    <property type="match status" value="1"/>
</dbReference>
<accession>A0A231V2T0</accession>
<dbReference type="InterPro" id="IPR035923">
    <property type="entry name" value="TT1751-like_sf"/>
</dbReference>
<feature type="domain" description="DUF302" evidence="2">
    <location>
        <begin position="56"/>
        <end position="117"/>
    </location>
</feature>
<evidence type="ECO:0000256" key="1">
    <source>
        <dbReference type="SAM" id="SignalP"/>
    </source>
</evidence>
<proteinExistence type="predicted"/>
<dbReference type="Proteomes" id="UP000215405">
    <property type="component" value="Unassembled WGS sequence"/>
</dbReference>
<evidence type="ECO:0000313" key="3">
    <source>
        <dbReference type="EMBL" id="OXT02341.1"/>
    </source>
</evidence>
<gene>
    <name evidence="3" type="ORF">B7H23_05400</name>
</gene>
<dbReference type="InterPro" id="IPR005180">
    <property type="entry name" value="DUF302"/>
</dbReference>
<sequence length="152" mass="15773">MKYLGLTGAVALGLAGPAIAADSQMLTKNAEGSVDEVASRLVDVAKQAGAMIVARVDHAQNAASVEADMPPTVLVIFGNPKIGTSIIQSDRKAGLDLPIRVLIWQEGEVTKIGYLDPTVLASRYELDEGAKASIEKMAGALNKLTDAAATAK</sequence>
<organism evidence="3 4">
    <name type="scientific">Notoacmeibacter marinus</name>
    <dbReference type="NCBI Taxonomy" id="1876515"/>
    <lineage>
        <taxon>Bacteria</taxon>
        <taxon>Pseudomonadati</taxon>
        <taxon>Pseudomonadota</taxon>
        <taxon>Alphaproteobacteria</taxon>
        <taxon>Hyphomicrobiales</taxon>
        <taxon>Notoacmeibacteraceae</taxon>
        <taxon>Notoacmeibacter</taxon>
    </lineage>
</organism>
<dbReference type="PANTHER" id="PTHR38342:SF2">
    <property type="entry name" value="INNER MEMBRANE OR EXPORTED"/>
    <property type="match status" value="1"/>
</dbReference>
<feature type="chain" id="PRO_5012308263" description="DUF302 domain-containing protein" evidence="1">
    <location>
        <begin position="21"/>
        <end position="152"/>
    </location>
</feature>
<reference evidence="4" key="1">
    <citation type="journal article" date="2017" name="Int. J. Syst. Evol. Microbiol.">
        <title>Notoacmeibacter marinus gen. nov., sp. nov., isolated from the gut of a limpet and proposal of Notoacmeibacteraceae fam. nov. in the order Rhizobiales of the class Alphaproteobacteria.</title>
        <authorList>
            <person name="Huang Z."/>
            <person name="Guo F."/>
            <person name="Lai Q."/>
        </authorList>
    </citation>
    <scope>NUCLEOTIDE SEQUENCE [LARGE SCALE GENOMIC DNA]</scope>
    <source>
        <strain evidence="4">XMTR2A4</strain>
    </source>
</reference>
<protein>
    <recommendedName>
        <fullName evidence="2">DUF302 domain-containing protein</fullName>
    </recommendedName>
</protein>
<evidence type="ECO:0000313" key="4">
    <source>
        <dbReference type="Proteomes" id="UP000215405"/>
    </source>
</evidence>
<dbReference type="Pfam" id="PF03625">
    <property type="entry name" value="DUF302"/>
    <property type="match status" value="1"/>
</dbReference>
<evidence type="ECO:0000259" key="2">
    <source>
        <dbReference type="Pfam" id="PF03625"/>
    </source>
</evidence>
<dbReference type="RefSeq" id="WP_094076297.1">
    <property type="nucleotide sequence ID" value="NZ_NBYO01000001.1"/>
</dbReference>
<dbReference type="EMBL" id="NBYO01000001">
    <property type="protein sequence ID" value="OXT02341.1"/>
    <property type="molecule type" value="Genomic_DNA"/>
</dbReference>
<dbReference type="Gene3D" id="3.30.310.70">
    <property type="entry name" value="TT1751-like domain"/>
    <property type="match status" value="1"/>
</dbReference>
<dbReference type="CDD" id="cd14797">
    <property type="entry name" value="DUF302"/>
    <property type="match status" value="1"/>
</dbReference>
<dbReference type="AlphaFoldDB" id="A0A231V2T0"/>
<keyword evidence="1" id="KW-0732">Signal</keyword>
<feature type="signal peptide" evidence="1">
    <location>
        <begin position="1"/>
        <end position="20"/>
    </location>
</feature>
<keyword evidence="4" id="KW-1185">Reference proteome</keyword>
<dbReference type="SUPFAM" id="SSF103247">
    <property type="entry name" value="TT1751-like"/>
    <property type="match status" value="1"/>
</dbReference>
<name>A0A231V2T0_9HYPH</name>